<dbReference type="VEuPathDB" id="FungiDB:BO72DRAFT_526991"/>
<organism evidence="1 2">
    <name type="scientific">Aspergillus fijiensis CBS 313.89</name>
    <dbReference type="NCBI Taxonomy" id="1448319"/>
    <lineage>
        <taxon>Eukaryota</taxon>
        <taxon>Fungi</taxon>
        <taxon>Dikarya</taxon>
        <taxon>Ascomycota</taxon>
        <taxon>Pezizomycotina</taxon>
        <taxon>Eurotiomycetes</taxon>
        <taxon>Eurotiomycetidae</taxon>
        <taxon>Eurotiales</taxon>
        <taxon>Aspergillaceae</taxon>
        <taxon>Aspergillus</taxon>
    </lineage>
</organism>
<accession>A0A8G1RTW2</accession>
<proteinExistence type="predicted"/>
<dbReference type="AlphaFoldDB" id="A0A8G1RTW2"/>
<sequence>MPDFPSGYQLTLFSAGPTWGVVTVLSKVAFSLHGCKWNYKQLSLSDLPRWNPSPWERSQPGVRMGALRSFRTSSHVLNHESRGTGPDCQFELTQELDRPNFDWNPEFAFPGKHWRGRGGKFGCRDEAVVRKGQNKLSVVDPELPGPSVVLYVGL</sequence>
<evidence type="ECO:0000313" key="1">
    <source>
        <dbReference type="EMBL" id="RAK78218.1"/>
    </source>
</evidence>
<name>A0A8G1RTW2_9EURO</name>
<gene>
    <name evidence="1" type="ORF">BO72DRAFT_526991</name>
</gene>
<dbReference type="EMBL" id="KZ824638">
    <property type="protein sequence ID" value="RAK78218.1"/>
    <property type="molecule type" value="Genomic_DNA"/>
</dbReference>
<protein>
    <submittedName>
        <fullName evidence="1">Uncharacterized protein</fullName>
    </submittedName>
</protein>
<keyword evidence="2" id="KW-1185">Reference proteome</keyword>
<reference evidence="1 2" key="1">
    <citation type="submission" date="2018-02" db="EMBL/GenBank/DDBJ databases">
        <title>The genomes of Aspergillus section Nigri reveals drivers in fungal speciation.</title>
        <authorList>
            <consortium name="DOE Joint Genome Institute"/>
            <person name="Vesth T.C."/>
            <person name="Nybo J."/>
            <person name="Theobald S."/>
            <person name="Brandl J."/>
            <person name="Frisvad J.C."/>
            <person name="Nielsen K.F."/>
            <person name="Lyhne E.K."/>
            <person name="Kogle M.E."/>
            <person name="Kuo A."/>
            <person name="Riley R."/>
            <person name="Clum A."/>
            <person name="Nolan M."/>
            <person name="Lipzen A."/>
            <person name="Salamov A."/>
            <person name="Henrissat B."/>
            <person name="Wiebenga A."/>
            <person name="De vries R.P."/>
            <person name="Grigoriev I.V."/>
            <person name="Mortensen U.H."/>
            <person name="Andersen M.R."/>
            <person name="Baker S.E."/>
        </authorList>
    </citation>
    <scope>NUCLEOTIDE SEQUENCE [LARGE SCALE GENOMIC DNA]</scope>
    <source>
        <strain evidence="1 2">CBS 313.89</strain>
    </source>
</reference>
<dbReference type="Proteomes" id="UP000249789">
    <property type="component" value="Unassembled WGS sequence"/>
</dbReference>
<evidence type="ECO:0000313" key="2">
    <source>
        <dbReference type="Proteomes" id="UP000249789"/>
    </source>
</evidence>
<dbReference type="GeneID" id="63867410"/>
<dbReference type="RefSeq" id="XP_040802228.1">
    <property type="nucleotide sequence ID" value="XM_040950075.1"/>
</dbReference>